<gene>
    <name evidence="2" type="ORF">M1E25_02630</name>
</gene>
<dbReference type="RefSeq" id="WP_251408810.1">
    <property type="nucleotide sequence ID" value="NZ_JAMQGM010000002.1"/>
</dbReference>
<dbReference type="Proteomes" id="UP001167160">
    <property type="component" value="Unassembled WGS sequence"/>
</dbReference>
<dbReference type="SUPFAM" id="SSF53474">
    <property type="entry name" value="alpha/beta-Hydrolases"/>
    <property type="match status" value="1"/>
</dbReference>
<protein>
    <submittedName>
        <fullName evidence="2">Triacylglycerol lipase</fullName>
    </submittedName>
</protein>
<accession>A0ABT0X2W1</accession>
<dbReference type="InterPro" id="IPR002918">
    <property type="entry name" value="Lipase_EstA/Esterase_EstB"/>
</dbReference>
<feature type="chain" id="PRO_5046780845" evidence="1">
    <location>
        <begin position="26"/>
        <end position="227"/>
    </location>
</feature>
<keyword evidence="1" id="KW-0732">Signal</keyword>
<evidence type="ECO:0000313" key="2">
    <source>
        <dbReference type="EMBL" id="MCM2576258.1"/>
    </source>
</evidence>
<comment type="caution">
    <text evidence="2">The sequence shown here is derived from an EMBL/GenBank/DDBJ whole genome shotgun (WGS) entry which is preliminary data.</text>
</comment>
<dbReference type="Pfam" id="PF01674">
    <property type="entry name" value="Lipase_2"/>
    <property type="match status" value="1"/>
</dbReference>
<dbReference type="InterPro" id="IPR029058">
    <property type="entry name" value="AB_hydrolase_fold"/>
</dbReference>
<organism evidence="2 3">
    <name type="scientific">Streptomyces meridianus</name>
    <dbReference type="NCBI Taxonomy" id="2938945"/>
    <lineage>
        <taxon>Bacteria</taxon>
        <taxon>Bacillati</taxon>
        <taxon>Actinomycetota</taxon>
        <taxon>Actinomycetes</taxon>
        <taxon>Kitasatosporales</taxon>
        <taxon>Streptomycetaceae</taxon>
        <taxon>Streptomyces</taxon>
    </lineage>
</organism>
<dbReference type="PANTHER" id="PTHR32015:SF1">
    <property type="entry name" value="LIPASE"/>
    <property type="match status" value="1"/>
</dbReference>
<dbReference type="PANTHER" id="PTHR32015">
    <property type="entry name" value="FASTING INDUCED LIPASE"/>
    <property type="match status" value="1"/>
</dbReference>
<dbReference type="Gene3D" id="3.40.50.1820">
    <property type="entry name" value="alpha/beta hydrolase"/>
    <property type="match status" value="1"/>
</dbReference>
<reference evidence="2" key="1">
    <citation type="journal article" date="2023" name="Int. J. Syst. Evol. Microbiol.">
        <title>Streptomyces meridianus sp. nov. isolated from brackish water of the Tagus estuary in Alcochete, Portugal.</title>
        <authorList>
            <person name="Santos J.D.N."/>
            <person name="Klimek D."/>
            <person name="Calusinska M."/>
            <person name="Lobo Da Cunha A."/>
            <person name="Catita J."/>
            <person name="Goncalves H."/>
            <person name="Gonzalez I."/>
            <person name="Reyes F."/>
            <person name="Lage O.M."/>
        </authorList>
    </citation>
    <scope>NUCLEOTIDE SEQUENCE</scope>
    <source>
        <strain evidence="2">MTZ3.1</strain>
    </source>
</reference>
<name>A0ABT0X2W1_9ACTN</name>
<sequence>MKKQLFVAAVLGALLAILSPSPASAAGSPTLASAGDPVVFVHGWNSDASTWNTMADRFRADGWPDSRLDPWGYDYRQSNATTAQQLSAEIDRVLAATGASKVDVVTHSMGGLSSRYYAKNLGGTAKIDAWVSLGGPNHGTDTANVCFDASCVEMRPGSSFLNDLNAGDETPGSTRYATWWSPCDTVINPDSSVALSGAANTQTACLSHGDLHEDATVYSQVRDMIDS</sequence>
<feature type="signal peptide" evidence="1">
    <location>
        <begin position="1"/>
        <end position="25"/>
    </location>
</feature>
<evidence type="ECO:0000313" key="3">
    <source>
        <dbReference type="Proteomes" id="UP001167160"/>
    </source>
</evidence>
<dbReference type="EMBL" id="JAMQGM010000002">
    <property type="protein sequence ID" value="MCM2576258.1"/>
    <property type="molecule type" value="Genomic_DNA"/>
</dbReference>
<proteinExistence type="predicted"/>
<keyword evidence="3" id="KW-1185">Reference proteome</keyword>
<evidence type="ECO:0000256" key="1">
    <source>
        <dbReference type="SAM" id="SignalP"/>
    </source>
</evidence>